<feature type="compositionally biased region" description="Polar residues" evidence="1">
    <location>
        <begin position="86"/>
        <end position="98"/>
    </location>
</feature>
<name>A0A921ZVC0_MANSE</name>
<gene>
    <name evidence="2" type="ORF">O3G_MSEX014472</name>
</gene>
<evidence type="ECO:0000313" key="3">
    <source>
        <dbReference type="Proteomes" id="UP000791440"/>
    </source>
</evidence>
<dbReference type="EMBL" id="JH669152">
    <property type="protein sequence ID" value="KAG6464380.1"/>
    <property type="molecule type" value="Genomic_DNA"/>
</dbReference>
<dbReference type="Proteomes" id="UP000791440">
    <property type="component" value="Unassembled WGS sequence"/>
</dbReference>
<protein>
    <submittedName>
        <fullName evidence="2">Uncharacterized protein</fullName>
    </submittedName>
</protein>
<accession>A0A921ZVC0</accession>
<evidence type="ECO:0000313" key="2">
    <source>
        <dbReference type="EMBL" id="KAG6464380.1"/>
    </source>
</evidence>
<keyword evidence="3" id="KW-1185">Reference proteome</keyword>
<dbReference type="AlphaFoldDB" id="A0A921ZVC0"/>
<reference evidence="2" key="1">
    <citation type="journal article" date="2016" name="Insect Biochem. Mol. Biol.">
        <title>Multifaceted biological insights from a draft genome sequence of the tobacco hornworm moth, Manduca sexta.</title>
        <authorList>
            <person name="Kanost M.R."/>
            <person name="Arrese E.L."/>
            <person name="Cao X."/>
            <person name="Chen Y.R."/>
            <person name="Chellapilla S."/>
            <person name="Goldsmith M.R."/>
            <person name="Grosse-Wilde E."/>
            <person name="Heckel D.G."/>
            <person name="Herndon N."/>
            <person name="Jiang H."/>
            <person name="Papanicolaou A."/>
            <person name="Qu J."/>
            <person name="Soulages J.L."/>
            <person name="Vogel H."/>
            <person name="Walters J."/>
            <person name="Waterhouse R.M."/>
            <person name="Ahn S.J."/>
            <person name="Almeida F.C."/>
            <person name="An C."/>
            <person name="Aqrawi P."/>
            <person name="Bretschneider A."/>
            <person name="Bryant W.B."/>
            <person name="Bucks S."/>
            <person name="Chao H."/>
            <person name="Chevignon G."/>
            <person name="Christen J.M."/>
            <person name="Clarke D.F."/>
            <person name="Dittmer N.T."/>
            <person name="Ferguson L.C.F."/>
            <person name="Garavelou S."/>
            <person name="Gordon K.H.J."/>
            <person name="Gunaratna R.T."/>
            <person name="Han Y."/>
            <person name="Hauser F."/>
            <person name="He Y."/>
            <person name="Heidel-Fischer H."/>
            <person name="Hirsh A."/>
            <person name="Hu Y."/>
            <person name="Jiang H."/>
            <person name="Kalra D."/>
            <person name="Klinner C."/>
            <person name="Konig C."/>
            <person name="Kovar C."/>
            <person name="Kroll A.R."/>
            <person name="Kuwar S.S."/>
            <person name="Lee S.L."/>
            <person name="Lehman R."/>
            <person name="Li K."/>
            <person name="Li Z."/>
            <person name="Liang H."/>
            <person name="Lovelace S."/>
            <person name="Lu Z."/>
            <person name="Mansfield J.H."/>
            <person name="McCulloch K.J."/>
            <person name="Mathew T."/>
            <person name="Morton B."/>
            <person name="Muzny D.M."/>
            <person name="Neunemann D."/>
            <person name="Ongeri F."/>
            <person name="Pauchet Y."/>
            <person name="Pu L.L."/>
            <person name="Pyrousis I."/>
            <person name="Rao X.J."/>
            <person name="Redding A."/>
            <person name="Roesel C."/>
            <person name="Sanchez-Gracia A."/>
            <person name="Schaack S."/>
            <person name="Shukla A."/>
            <person name="Tetreau G."/>
            <person name="Wang Y."/>
            <person name="Xiong G.H."/>
            <person name="Traut W."/>
            <person name="Walsh T.K."/>
            <person name="Worley K.C."/>
            <person name="Wu D."/>
            <person name="Wu W."/>
            <person name="Wu Y.Q."/>
            <person name="Zhang X."/>
            <person name="Zou Z."/>
            <person name="Zucker H."/>
            <person name="Briscoe A.D."/>
            <person name="Burmester T."/>
            <person name="Clem R.J."/>
            <person name="Feyereisen R."/>
            <person name="Grimmelikhuijzen C.J.P."/>
            <person name="Hamodrakas S.J."/>
            <person name="Hansson B.S."/>
            <person name="Huguet E."/>
            <person name="Jermiin L.S."/>
            <person name="Lan Q."/>
            <person name="Lehman H.K."/>
            <person name="Lorenzen M."/>
            <person name="Merzendorfer H."/>
            <person name="Michalopoulos I."/>
            <person name="Morton D.B."/>
            <person name="Muthukrishnan S."/>
            <person name="Oakeshott J.G."/>
            <person name="Palmer W."/>
            <person name="Park Y."/>
            <person name="Passarelli A.L."/>
            <person name="Rozas J."/>
            <person name="Schwartz L.M."/>
            <person name="Smith W."/>
            <person name="Southgate A."/>
            <person name="Vilcinskas A."/>
            <person name="Vogt R."/>
            <person name="Wang P."/>
            <person name="Werren J."/>
            <person name="Yu X.Q."/>
            <person name="Zhou J.J."/>
            <person name="Brown S.J."/>
            <person name="Scherer S.E."/>
            <person name="Richards S."/>
            <person name="Blissard G.W."/>
        </authorList>
    </citation>
    <scope>NUCLEOTIDE SEQUENCE</scope>
</reference>
<proteinExistence type="predicted"/>
<feature type="region of interest" description="Disordered" evidence="1">
    <location>
        <begin position="86"/>
        <end position="113"/>
    </location>
</feature>
<sequence length="137" mass="16212">MPIQITYIHTYFAFCQFMRDFIKPDTCIKRYVSLRLGNNLRVTDPINFLSLIRRQIVPKCYRHNNPEDDLTWARPRAKPTLEYTNMSKISRENVSSPRHTSEVEAVSRHRRSSGKYLSISQIKRYCDDRVEVATRGE</sequence>
<reference evidence="2" key="2">
    <citation type="submission" date="2020-12" db="EMBL/GenBank/DDBJ databases">
        <authorList>
            <person name="Kanost M."/>
        </authorList>
    </citation>
    <scope>NUCLEOTIDE SEQUENCE</scope>
</reference>
<evidence type="ECO:0000256" key="1">
    <source>
        <dbReference type="SAM" id="MobiDB-lite"/>
    </source>
</evidence>
<organism evidence="2 3">
    <name type="scientific">Manduca sexta</name>
    <name type="common">Tobacco hawkmoth</name>
    <name type="synonym">Tobacco hornworm</name>
    <dbReference type="NCBI Taxonomy" id="7130"/>
    <lineage>
        <taxon>Eukaryota</taxon>
        <taxon>Metazoa</taxon>
        <taxon>Ecdysozoa</taxon>
        <taxon>Arthropoda</taxon>
        <taxon>Hexapoda</taxon>
        <taxon>Insecta</taxon>
        <taxon>Pterygota</taxon>
        <taxon>Neoptera</taxon>
        <taxon>Endopterygota</taxon>
        <taxon>Lepidoptera</taxon>
        <taxon>Glossata</taxon>
        <taxon>Ditrysia</taxon>
        <taxon>Bombycoidea</taxon>
        <taxon>Sphingidae</taxon>
        <taxon>Sphinginae</taxon>
        <taxon>Sphingini</taxon>
        <taxon>Manduca</taxon>
    </lineage>
</organism>
<comment type="caution">
    <text evidence="2">The sequence shown here is derived from an EMBL/GenBank/DDBJ whole genome shotgun (WGS) entry which is preliminary data.</text>
</comment>